<dbReference type="SUPFAM" id="SSF57667">
    <property type="entry name" value="beta-beta-alpha zinc fingers"/>
    <property type="match status" value="1"/>
</dbReference>
<evidence type="ECO:0000256" key="5">
    <source>
        <dbReference type="SAM" id="MobiDB-lite"/>
    </source>
</evidence>
<evidence type="ECO:0000256" key="1">
    <source>
        <dbReference type="ARBA" id="ARBA00022723"/>
    </source>
</evidence>
<feature type="compositionally biased region" description="Basic and acidic residues" evidence="5">
    <location>
        <begin position="202"/>
        <end position="217"/>
    </location>
</feature>
<organism evidence="7 8">
    <name type="scientific">Fusarium austroafricanum</name>
    <dbReference type="NCBI Taxonomy" id="2364996"/>
    <lineage>
        <taxon>Eukaryota</taxon>
        <taxon>Fungi</taxon>
        <taxon>Dikarya</taxon>
        <taxon>Ascomycota</taxon>
        <taxon>Pezizomycotina</taxon>
        <taxon>Sordariomycetes</taxon>
        <taxon>Hypocreomycetidae</taxon>
        <taxon>Hypocreales</taxon>
        <taxon>Nectriaceae</taxon>
        <taxon>Fusarium</taxon>
        <taxon>Fusarium concolor species complex</taxon>
    </lineage>
</organism>
<sequence>MDNTFDMESPYYLPLAPNFPFNSSPDFPFTPASSPRSARNESGPWRLNDLNDVYHNTSYWIDTKCQSSAFMPGAIGCETGGLPQRHAVHQEFAYMDYQLMSDASTVDNAPASPFKLPSTPGECGGNYFDMSPAGSFMVSSPQPLSRSGSIASMSSWSCSSPAAIASERRLSEAPSSLDTDHYPLSAYSLRDSNSICQMESPRKMETTRKMVKPKDETTVSFQPIHPRPSEDHAGALAIRAKIIRKAMGECDYPGCNKAFRRVEHLKRHKQAHHGEGGQNRFTCEFCGKDNFNRHDNLQTHRRLHARQNKRHRSIKFVPAAVPIIEEEERTRKRRGPFISVVKAEAK</sequence>
<gene>
    <name evidence="7" type="ORF">F53441_4918</name>
</gene>
<keyword evidence="8" id="KW-1185">Reference proteome</keyword>
<dbReference type="PANTHER" id="PTHR23235">
    <property type="entry name" value="KRUEPPEL-LIKE TRANSCRIPTION FACTOR"/>
    <property type="match status" value="1"/>
</dbReference>
<dbReference type="Proteomes" id="UP000605986">
    <property type="component" value="Unassembled WGS sequence"/>
</dbReference>
<dbReference type="GO" id="GO:0000978">
    <property type="term" value="F:RNA polymerase II cis-regulatory region sequence-specific DNA binding"/>
    <property type="evidence" value="ECO:0007669"/>
    <property type="project" value="TreeGrafter"/>
</dbReference>
<evidence type="ECO:0000256" key="2">
    <source>
        <dbReference type="ARBA" id="ARBA00022771"/>
    </source>
</evidence>
<evidence type="ECO:0000313" key="8">
    <source>
        <dbReference type="Proteomes" id="UP000605986"/>
    </source>
</evidence>
<name>A0A8H4KM67_9HYPO</name>
<feature type="domain" description="C2H2-type" evidence="6">
    <location>
        <begin position="281"/>
        <end position="309"/>
    </location>
</feature>
<keyword evidence="3" id="KW-0862">Zinc</keyword>
<dbReference type="SMART" id="SM00355">
    <property type="entry name" value="ZnF_C2H2"/>
    <property type="match status" value="2"/>
</dbReference>
<dbReference type="PROSITE" id="PS50157">
    <property type="entry name" value="ZINC_FINGER_C2H2_2"/>
    <property type="match status" value="2"/>
</dbReference>
<accession>A0A8H4KM67</accession>
<evidence type="ECO:0000256" key="4">
    <source>
        <dbReference type="PROSITE-ProRule" id="PRU00042"/>
    </source>
</evidence>
<dbReference type="GO" id="GO:0008270">
    <property type="term" value="F:zinc ion binding"/>
    <property type="evidence" value="ECO:0007669"/>
    <property type="project" value="UniProtKB-KW"/>
</dbReference>
<dbReference type="Gene3D" id="3.30.160.60">
    <property type="entry name" value="Classic Zinc Finger"/>
    <property type="match status" value="2"/>
</dbReference>
<dbReference type="PROSITE" id="PS00028">
    <property type="entry name" value="ZINC_FINGER_C2H2_1"/>
    <property type="match status" value="1"/>
</dbReference>
<feature type="domain" description="C2H2-type" evidence="6">
    <location>
        <begin position="248"/>
        <end position="277"/>
    </location>
</feature>
<dbReference type="GO" id="GO:0000981">
    <property type="term" value="F:DNA-binding transcription factor activity, RNA polymerase II-specific"/>
    <property type="evidence" value="ECO:0007669"/>
    <property type="project" value="TreeGrafter"/>
</dbReference>
<evidence type="ECO:0000259" key="6">
    <source>
        <dbReference type="PROSITE" id="PS50157"/>
    </source>
</evidence>
<dbReference type="InterPro" id="IPR036236">
    <property type="entry name" value="Znf_C2H2_sf"/>
</dbReference>
<dbReference type="InterPro" id="IPR013087">
    <property type="entry name" value="Znf_C2H2_type"/>
</dbReference>
<keyword evidence="1" id="KW-0479">Metal-binding</keyword>
<feature type="region of interest" description="Disordered" evidence="5">
    <location>
        <begin position="202"/>
        <end position="230"/>
    </location>
</feature>
<dbReference type="EMBL" id="JAADJG010000195">
    <property type="protein sequence ID" value="KAF4452179.1"/>
    <property type="molecule type" value="Genomic_DNA"/>
</dbReference>
<dbReference type="PANTHER" id="PTHR23235:SF120">
    <property type="entry name" value="KRUPPEL-LIKE FACTOR 15"/>
    <property type="match status" value="1"/>
</dbReference>
<reference evidence="7" key="1">
    <citation type="submission" date="2020-01" db="EMBL/GenBank/DDBJ databases">
        <title>Identification and distribution of gene clusters putatively required for synthesis of sphingolipid metabolism inhibitors in phylogenetically diverse species of the filamentous fungus Fusarium.</title>
        <authorList>
            <person name="Kim H.-S."/>
            <person name="Busman M."/>
            <person name="Brown D.W."/>
            <person name="Divon H."/>
            <person name="Uhlig S."/>
            <person name="Proctor R.H."/>
        </authorList>
    </citation>
    <scope>NUCLEOTIDE SEQUENCE</scope>
    <source>
        <strain evidence="7">NRRL 53441</strain>
    </source>
</reference>
<evidence type="ECO:0000256" key="3">
    <source>
        <dbReference type="ARBA" id="ARBA00022833"/>
    </source>
</evidence>
<protein>
    <recommendedName>
        <fullName evidence="6">C2H2-type domain-containing protein</fullName>
    </recommendedName>
</protein>
<proteinExistence type="predicted"/>
<dbReference type="AlphaFoldDB" id="A0A8H4KM67"/>
<keyword evidence="2 4" id="KW-0863">Zinc-finger</keyword>
<dbReference type="OrthoDB" id="10018191at2759"/>
<evidence type="ECO:0000313" key="7">
    <source>
        <dbReference type="EMBL" id="KAF4452179.1"/>
    </source>
</evidence>
<comment type="caution">
    <text evidence="7">The sequence shown here is derived from an EMBL/GenBank/DDBJ whole genome shotgun (WGS) entry which is preliminary data.</text>
</comment>